<dbReference type="InterPro" id="IPR003462">
    <property type="entry name" value="ODC_Mu_crystall"/>
</dbReference>
<dbReference type="PIRSF" id="PIRSF001439">
    <property type="entry name" value="CryM"/>
    <property type="match status" value="1"/>
</dbReference>
<dbReference type="GO" id="GO:0016639">
    <property type="term" value="F:oxidoreductase activity, acting on the CH-NH2 group of donors, NAD or NADP as acceptor"/>
    <property type="evidence" value="ECO:0007669"/>
    <property type="project" value="InterPro"/>
</dbReference>
<evidence type="ECO:0000313" key="2">
    <source>
        <dbReference type="Proteomes" id="UP000027822"/>
    </source>
</evidence>
<accession>A0A073JW74</accession>
<sequence>MLKDCTKPQILYLNREDILSLGNNSSKIYVDAVRRALVLHSEKNFSQPLKPYLKTYQTEEHIADRIIAMPAYLGEPAVSGIKWIGSKYNNPIKRNMERASALIILNDPETNFPVAILEGSVISSMRTAAVTVVAAQYLAKKNFESLSIIGCGLIANKHLQSMLENFSDIKSVYLYDLSADKANELADVFGMRYTNVQFEVCTNLKRVVEEAEVLVTCTVTDKPYIQAEWLKKGVFVSNISIMDLEKDTFLKADKVIVDDWDQANREKKVINQLVEEGKFSRDMLYAELGEVVSGKKAGRESEEEIIILNPMGMAIEDISCAYELYEKARNHNVGKKLSLY</sequence>
<dbReference type="Proteomes" id="UP000027822">
    <property type="component" value="Unassembled WGS sequence"/>
</dbReference>
<proteinExistence type="predicted"/>
<dbReference type="NCBIfam" id="TIGR03944">
    <property type="entry name" value="dehyd_SbnB_fam"/>
    <property type="match status" value="1"/>
</dbReference>
<keyword evidence="2" id="KW-1185">Reference proteome</keyword>
<dbReference type="GO" id="GO:0005737">
    <property type="term" value="C:cytoplasm"/>
    <property type="evidence" value="ECO:0007669"/>
    <property type="project" value="TreeGrafter"/>
</dbReference>
<organism evidence="1 2">
    <name type="scientific">Bacillus manliponensis</name>
    <dbReference type="NCBI Taxonomy" id="574376"/>
    <lineage>
        <taxon>Bacteria</taxon>
        <taxon>Bacillati</taxon>
        <taxon>Bacillota</taxon>
        <taxon>Bacilli</taxon>
        <taxon>Bacillales</taxon>
        <taxon>Bacillaceae</taxon>
        <taxon>Bacillus</taxon>
        <taxon>Bacillus cereus group</taxon>
    </lineage>
</organism>
<dbReference type="InterPro" id="IPR023866">
    <property type="entry name" value="SbnB"/>
</dbReference>
<dbReference type="SUPFAM" id="SSF51735">
    <property type="entry name" value="NAD(P)-binding Rossmann-fold domains"/>
    <property type="match status" value="1"/>
</dbReference>
<dbReference type="AlphaFoldDB" id="A0A073JW74"/>
<dbReference type="Gene3D" id="3.40.50.720">
    <property type="entry name" value="NAD(P)-binding Rossmann-like Domain"/>
    <property type="match status" value="1"/>
</dbReference>
<reference evidence="1 2" key="1">
    <citation type="submission" date="2014-06" db="EMBL/GenBank/DDBJ databases">
        <title>Draft genome sequence of Bacillus manliponensis JCM 15802 (MCCC 1A00708).</title>
        <authorList>
            <person name="Lai Q."/>
            <person name="Liu Y."/>
            <person name="Shao Z."/>
        </authorList>
    </citation>
    <scope>NUCLEOTIDE SEQUENCE [LARGE SCALE GENOMIC DNA]</scope>
    <source>
        <strain evidence="1 2">JCM 15802</strain>
    </source>
</reference>
<dbReference type="GO" id="GO:0019290">
    <property type="term" value="P:siderophore biosynthetic process"/>
    <property type="evidence" value="ECO:0007669"/>
    <property type="project" value="InterPro"/>
</dbReference>
<dbReference type="InterPro" id="IPR036291">
    <property type="entry name" value="NAD(P)-bd_dom_sf"/>
</dbReference>
<dbReference type="PANTHER" id="PTHR13812:SF19">
    <property type="entry name" value="KETIMINE REDUCTASE MU-CRYSTALLIN"/>
    <property type="match status" value="1"/>
</dbReference>
<dbReference type="PANTHER" id="PTHR13812">
    <property type="entry name" value="KETIMINE REDUCTASE MU-CRYSTALLIN"/>
    <property type="match status" value="1"/>
</dbReference>
<dbReference type="Pfam" id="PF02423">
    <property type="entry name" value="OCD_Mu_crystall"/>
    <property type="match status" value="1"/>
</dbReference>
<evidence type="ECO:0000313" key="1">
    <source>
        <dbReference type="EMBL" id="KEK18540.1"/>
    </source>
</evidence>
<dbReference type="OrthoDB" id="9792005at2"/>
<dbReference type="InterPro" id="IPR023401">
    <property type="entry name" value="ODC_N"/>
</dbReference>
<dbReference type="Gene3D" id="3.30.1780.10">
    <property type="entry name" value="ornithine cyclodeaminase, domain 1"/>
    <property type="match status" value="1"/>
</dbReference>
<name>A0A073JW74_9BACI</name>
<dbReference type="RefSeq" id="WP_034640557.1">
    <property type="nucleotide sequence ID" value="NZ_CBCSJC010000014.1"/>
</dbReference>
<protein>
    <submittedName>
        <fullName evidence="1">Ornithine cyclodeaminase</fullName>
    </submittedName>
</protein>
<gene>
    <name evidence="1" type="ORF">BAMA_04530</name>
</gene>
<comment type="caution">
    <text evidence="1">The sequence shown here is derived from an EMBL/GenBank/DDBJ whole genome shotgun (WGS) entry which is preliminary data.</text>
</comment>
<dbReference type="eggNOG" id="COG2423">
    <property type="taxonomic scope" value="Bacteria"/>
</dbReference>
<dbReference type="STRING" id="574376.BAMA_04530"/>
<dbReference type="EMBL" id="JOTN01000013">
    <property type="protein sequence ID" value="KEK18540.1"/>
    <property type="molecule type" value="Genomic_DNA"/>
</dbReference>